<evidence type="ECO:0000313" key="6">
    <source>
        <dbReference type="Proteomes" id="UP000182764"/>
    </source>
</evidence>
<dbReference type="EMBL" id="FOGM01000011">
    <property type="protein sequence ID" value="SER87810.1"/>
    <property type="molecule type" value="Genomic_DNA"/>
</dbReference>
<feature type="binding site" evidence="1">
    <location>
        <position position="817"/>
    </location>
    <ligand>
        <name>Zn(2+)</name>
        <dbReference type="ChEBI" id="CHEBI:29105"/>
    </ligand>
</feature>
<dbReference type="PIRSF" id="PIRSF037228">
    <property type="entry name" value="Lant_mod_RumM"/>
    <property type="match status" value="1"/>
</dbReference>
<dbReference type="NCBIfam" id="TIGR03897">
    <property type="entry name" value="lanti_2_LanM"/>
    <property type="match status" value="1"/>
</dbReference>
<keyword evidence="1" id="KW-0479">Metal-binding</keyword>
<evidence type="ECO:0000256" key="1">
    <source>
        <dbReference type="PIRSR" id="PIRSR607822-1"/>
    </source>
</evidence>
<dbReference type="EMBL" id="FOBM01000017">
    <property type="protein sequence ID" value="SEM35340.1"/>
    <property type="molecule type" value="Genomic_DNA"/>
</dbReference>
<feature type="domain" description="Lantibiotic biosynthesis protein dehydration" evidence="2">
    <location>
        <begin position="102"/>
        <end position="449"/>
    </location>
</feature>
<dbReference type="AlphaFoldDB" id="A0A1H9SS29"/>
<dbReference type="Proteomes" id="UP000182712">
    <property type="component" value="Unassembled WGS sequence"/>
</dbReference>
<evidence type="ECO:0000259" key="2">
    <source>
        <dbReference type="Pfam" id="PF13575"/>
    </source>
</evidence>
<name>A0A1H9SS29_9STRE</name>
<accession>A0A1H9SS29</accession>
<dbReference type="GO" id="GO:0031179">
    <property type="term" value="P:peptide modification"/>
    <property type="evidence" value="ECO:0007669"/>
    <property type="project" value="InterPro"/>
</dbReference>
<reference evidence="5 6" key="1">
    <citation type="submission" date="2016-10" db="EMBL/GenBank/DDBJ databases">
        <authorList>
            <person name="de Groot N.N."/>
        </authorList>
    </citation>
    <scope>NUCLEOTIDE SEQUENCE [LARGE SCALE GENOMIC DNA]</scope>
    <source>
        <strain evidence="3 6">VTM1R29</strain>
        <strain evidence="4 5">VTM2R47</strain>
    </source>
</reference>
<organism evidence="4 5">
    <name type="scientific">Streptococcus gallolyticus</name>
    <dbReference type="NCBI Taxonomy" id="315405"/>
    <lineage>
        <taxon>Bacteria</taxon>
        <taxon>Bacillati</taxon>
        <taxon>Bacillota</taxon>
        <taxon>Bacilli</taxon>
        <taxon>Lactobacillales</taxon>
        <taxon>Streptococcaceae</taxon>
        <taxon>Streptococcus</taxon>
    </lineage>
</organism>
<dbReference type="Pfam" id="PF13575">
    <property type="entry name" value="DUF4135"/>
    <property type="match status" value="1"/>
</dbReference>
<evidence type="ECO:0000313" key="3">
    <source>
        <dbReference type="EMBL" id="SEM35340.1"/>
    </source>
</evidence>
<evidence type="ECO:0000313" key="4">
    <source>
        <dbReference type="EMBL" id="SER87810.1"/>
    </source>
</evidence>
<dbReference type="InterPro" id="IPR025410">
    <property type="entry name" value="Lant_dehyd"/>
</dbReference>
<dbReference type="InterPro" id="IPR007822">
    <property type="entry name" value="LANC-like"/>
</dbReference>
<dbReference type="Gene3D" id="1.50.10.20">
    <property type="match status" value="1"/>
</dbReference>
<sequence length="902" mass="103423">MNNLLFPEFLSYIKENDTTVKKSLSFYREDFIDLCIFKIFAKSLVYLINEKRENKYLIGINSEERYEYFTKKYVLTGIILDEIRAKFPNINNSFHNYFNSLNKLGTQITSDYLNDHQNLINLGLADELDNIVNLQVVGDMHNAVAVVKVNLTSRSLYYKPHLDNYIVFNEILKLLNSKLPANLKQQQIKFSASSDHTWVEEVKRQPLMKENVHNYFSRMGGLIAIAYSLNMTDLHFENIVSYGDYPVILDMETICGTKLNNDEYLFTMAQKEVNNKIFDSVLNTGLLPMKGLGSIFGGDVSGMMGGEFTKSFNQIVDINKDTIHFEKKIERLTNKDHLPYYIKNNDEILIKNTQDYLTDIVYGFNSTYDHIRSLKNEIMTVVEKYDFLTCRVIFRQTIHYSLLLELLNSPIYQNKSENILSKLSYSAYSNGVLASEKHQLLDGNIPIFNQKFGSINIFDSVSTVQTTYLTPIEILKIKLSSLSSSDKQFQEKLICFSLQGNIELYLNPQFDLKSSTSKLEPDELITQSINNIKQKIINNSLVASDGTINWFNVSVGDYDELELEPMDDTIYKGMAGVKLPFLLLSKFNLNTSSDQKIISGINKSLDISNYTLNQESFYEGTFGSQLQTFKENPNKILQDPHQWDALLGASGTIIGIYQNFKITSDLKVVIEQYANYLVKSLKNNSINGYSWFDDEHQNLVNVSFAHGNSGCMTALLISYAFLGKAEYLDTFKKAWKSEQKFRRDCGWEDTRNDDRTSSANWCHGSTGVLISRLIWFKLNKKFKILNEQDVHQVYDEISHSVSDIIDRGLSIKNFSLCHGIMGNLIALNEYSLTFSNEEVQKLVQKTLLSVCSVGLKKDWLCGVNDLFYNNGLMTGLAGILYGIVKIYYDDNYDRHVLNLSFY</sequence>
<feature type="binding site" evidence="1">
    <location>
        <position position="818"/>
    </location>
    <ligand>
        <name>Zn(2+)</name>
        <dbReference type="ChEBI" id="CHEBI:29105"/>
    </ligand>
</feature>
<protein>
    <submittedName>
        <fullName evidence="4">Type 2 lantibiotic biosynthesis protein LanM</fullName>
    </submittedName>
</protein>
<dbReference type="RefSeq" id="WP_074596225.1">
    <property type="nucleotide sequence ID" value="NZ_FNUH01000004.1"/>
</dbReference>
<proteinExistence type="predicted"/>
<dbReference type="GO" id="GO:0046872">
    <property type="term" value="F:metal ion binding"/>
    <property type="evidence" value="ECO:0007669"/>
    <property type="project" value="UniProtKB-KW"/>
</dbReference>
<dbReference type="InterPro" id="IPR017146">
    <property type="entry name" value="Lanti_2_LanM"/>
</dbReference>
<dbReference type="Proteomes" id="UP000182764">
    <property type="component" value="Unassembled WGS sequence"/>
</dbReference>
<dbReference type="SUPFAM" id="SSF158745">
    <property type="entry name" value="LanC-like"/>
    <property type="match status" value="1"/>
</dbReference>
<dbReference type="PRINTS" id="PR01950">
    <property type="entry name" value="LANCSUPER"/>
</dbReference>
<keyword evidence="1" id="KW-0862">Zinc</keyword>
<dbReference type="SMART" id="SM01260">
    <property type="entry name" value="LANC_like"/>
    <property type="match status" value="1"/>
</dbReference>
<feature type="binding site" evidence="1">
    <location>
        <position position="762"/>
    </location>
    <ligand>
        <name>Zn(2+)</name>
        <dbReference type="ChEBI" id="CHEBI:29105"/>
    </ligand>
</feature>
<evidence type="ECO:0000313" key="5">
    <source>
        <dbReference type="Proteomes" id="UP000182712"/>
    </source>
</evidence>
<dbReference type="Pfam" id="PF05147">
    <property type="entry name" value="LANC_like"/>
    <property type="match status" value="1"/>
</dbReference>
<gene>
    <name evidence="3" type="ORF">SAMN04487839_11714</name>
    <name evidence="4" type="ORF">SAMN04487840_11110</name>
</gene>
<dbReference type="CDD" id="cd04792">
    <property type="entry name" value="LanM-like"/>
    <property type="match status" value="1"/>
</dbReference>